<evidence type="ECO:0000313" key="4">
    <source>
        <dbReference type="Proteomes" id="UP001212997"/>
    </source>
</evidence>
<dbReference type="EMBL" id="JANAWD010000092">
    <property type="protein sequence ID" value="KAJ3487451.1"/>
    <property type="molecule type" value="Genomic_DNA"/>
</dbReference>
<evidence type="ECO:0000313" key="3">
    <source>
        <dbReference type="EMBL" id="KAJ3487451.1"/>
    </source>
</evidence>
<dbReference type="GO" id="GO:0005737">
    <property type="term" value="C:cytoplasm"/>
    <property type="evidence" value="ECO:0007669"/>
    <property type="project" value="TreeGrafter"/>
</dbReference>
<dbReference type="InterPro" id="IPR006680">
    <property type="entry name" value="Amidohydro-rel"/>
</dbReference>
<name>A0AAD5V6A0_9APHY</name>
<keyword evidence="1" id="KW-1133">Transmembrane helix</keyword>
<keyword evidence="1" id="KW-0472">Membrane</keyword>
<protein>
    <recommendedName>
        <fullName evidence="2">Amidohydrolase-related domain-containing protein</fullName>
    </recommendedName>
</protein>
<feature type="transmembrane region" description="Helical" evidence="1">
    <location>
        <begin position="20"/>
        <end position="42"/>
    </location>
</feature>
<gene>
    <name evidence="3" type="ORF">NLI96_g3545</name>
</gene>
<keyword evidence="1" id="KW-0812">Transmembrane</keyword>
<dbReference type="GO" id="GO:0006145">
    <property type="term" value="P:purine nucleobase catabolic process"/>
    <property type="evidence" value="ECO:0007669"/>
    <property type="project" value="TreeGrafter"/>
</dbReference>
<comment type="caution">
    <text evidence="3">The sequence shown here is derived from an EMBL/GenBank/DDBJ whole genome shotgun (WGS) entry which is preliminary data.</text>
</comment>
<dbReference type="GO" id="GO:0004038">
    <property type="term" value="F:allantoinase activity"/>
    <property type="evidence" value="ECO:0007669"/>
    <property type="project" value="TreeGrafter"/>
</dbReference>
<dbReference type="InterPro" id="IPR011059">
    <property type="entry name" value="Metal-dep_hydrolase_composite"/>
</dbReference>
<dbReference type="SUPFAM" id="SSF51556">
    <property type="entry name" value="Metallo-dependent hydrolases"/>
    <property type="match status" value="1"/>
</dbReference>
<dbReference type="AlphaFoldDB" id="A0AAD5V6A0"/>
<proteinExistence type="predicted"/>
<dbReference type="Proteomes" id="UP001212997">
    <property type="component" value="Unassembled WGS sequence"/>
</dbReference>
<accession>A0AAD5V6A0</accession>
<dbReference type="InterPro" id="IPR050138">
    <property type="entry name" value="DHOase/Allantoinase_Hydrolase"/>
</dbReference>
<dbReference type="Pfam" id="PF01979">
    <property type="entry name" value="Amidohydro_1"/>
    <property type="match status" value="1"/>
</dbReference>
<dbReference type="PANTHER" id="PTHR43668">
    <property type="entry name" value="ALLANTOINASE"/>
    <property type="match status" value="1"/>
</dbReference>
<evidence type="ECO:0000259" key="2">
    <source>
        <dbReference type="Pfam" id="PF01979"/>
    </source>
</evidence>
<dbReference type="SUPFAM" id="SSF51338">
    <property type="entry name" value="Composite domain of metallo-dependent hydrolases"/>
    <property type="match status" value="1"/>
</dbReference>
<dbReference type="PANTHER" id="PTHR43668:SF5">
    <property type="entry name" value="AMIDOHYDROLASE 3 DOMAIN-CONTAINING PROTEIN"/>
    <property type="match status" value="1"/>
</dbReference>
<evidence type="ECO:0000256" key="1">
    <source>
        <dbReference type="SAM" id="Phobius"/>
    </source>
</evidence>
<organism evidence="3 4">
    <name type="scientific">Meripilus lineatus</name>
    <dbReference type="NCBI Taxonomy" id="2056292"/>
    <lineage>
        <taxon>Eukaryota</taxon>
        <taxon>Fungi</taxon>
        <taxon>Dikarya</taxon>
        <taxon>Basidiomycota</taxon>
        <taxon>Agaricomycotina</taxon>
        <taxon>Agaricomycetes</taxon>
        <taxon>Polyporales</taxon>
        <taxon>Meripilaceae</taxon>
        <taxon>Meripilus</taxon>
    </lineage>
</organism>
<reference evidence="3" key="1">
    <citation type="submission" date="2022-07" db="EMBL/GenBank/DDBJ databases">
        <title>Genome Sequence of Physisporinus lineatus.</title>
        <authorList>
            <person name="Buettner E."/>
        </authorList>
    </citation>
    <scope>NUCLEOTIDE SEQUENCE</scope>
    <source>
        <strain evidence="3">VT162</strain>
    </source>
</reference>
<sequence>MEKGDPAHRNPFRLRAHSTLRHFAIAFVGLVCFFTSTVYVYGPTVWESHLQIHQLPPHAADTLARCRSLSQTPPTTASSKRTVSDRFAPGTRPHFLKNARVWTGNKNGTEVIIADILLESGLIKGVGRISPSFLAAYADELVVMDLKGAWVTPGIVDLHSHIGDSSSPELKGASSDDNSRKGPILPWLRALDGLNTHDDSFELSISGGVTTALVLPGSANAIGGQGFTIKLRPTDEKSPTSMLLEPPYNVNVSFPDDGILRWRQMKHACGKDKELSDHCPVDDVFRIEAKIQDEYCQQVLAGNTQVLSKGPFPQDLQWESLVDVLRGRVKVHVHCYEAVDLDDVVRLTNEFQFPIAAFHHAHEAYLVPTVLEKAFGRTPAVAMFATNARYKREAYRGSEFAPRLLAQSGIPVVMKSDHPVTDSRYLLYEAQQAFVYGLPDNLAIASVTSTPAEIMGMGHRIGYIKEGWDADIVVWDSHPLALGATPTQVFIDGIPQLTSPHVVSKPRSFQSKPRVPDYAEEARNAIKYEGLPPLEPRASRSETVLFTNVRSVLSKVGTNVQALFTETSSRKTVSVLVDRGEVKCVGMDCTRLKDGSDVQVVIDLEGGSISPGLVTYGSPIGLEEIEAERSTNDGVAPDPLSGDVPSIVGGDGALIRAVDGLQFGGRSALLAYRAGVTTGISTPKHYGFFGGLSASFSTGVSHRLKPGAIVQEVNALHVSIKHTGGVSVSTQVASLRRLLVHPAEAYESDTGRYFREIRAVWCYTCFIDPILMKSTLQGRLTLVVETDNADIIATIIHLKKEVEQMFGASMKWTISGGAEAHLLAKELAQAKVGVVQIPSRPFPYGWDQRRILPGPPLSKQSSLMTLIENNVTVGIGIMEAWSARNTRFDLAWIAIEAGGRLSKADAIALASTNLDILLGGTIEDNTAGELVATSGGDLLDVSSRVVAVISPQRGLVDML</sequence>
<keyword evidence="4" id="KW-1185">Reference proteome</keyword>
<dbReference type="InterPro" id="IPR032466">
    <property type="entry name" value="Metal_Hydrolase"/>
</dbReference>
<feature type="domain" description="Amidohydrolase-related" evidence="2">
    <location>
        <begin position="394"/>
        <end position="492"/>
    </location>
</feature>
<dbReference type="Gene3D" id="3.20.20.140">
    <property type="entry name" value="Metal-dependent hydrolases"/>
    <property type="match status" value="2"/>
</dbReference>